<accession>A0ACC1XUB4</accession>
<evidence type="ECO:0000313" key="1">
    <source>
        <dbReference type="EMBL" id="KAJ4715101.1"/>
    </source>
</evidence>
<name>A0ACC1XUB4_MELAZ</name>
<proteinExistence type="predicted"/>
<protein>
    <submittedName>
        <fullName evidence="1">Suppressor of gene silencing protein</fullName>
    </submittedName>
</protein>
<sequence>MSTSRAGGKSVAGASGKPSVKGKNVTEVPNPQVEQLSESVADVSLDSAQDDGGWEVYARKPKNRAGSSAAKSWGTQNSNYKTWGHQDVHKPGMRSNGGSGRAPGKTRTTQTTDAKIPAGRVNARPQMTTNRGPERNYQAPQTAIRPPLEHGWNWQSRAGSTPFKHSEDSHEKESSNLEVHKDNVDDEDDDENDGDDSDVIDSEEEFLSDDFDSDASQKSHETRKKSRWFKKFFESLDNLTVEEINEPARQWHCPACQGGPGSIDWYRGLQPLMTHAKTKGAKRVKLHRELAALLDEELQRRGTSVIPAGEAFGKWKGLKDTEKDHEIVWPPMVVIMNTKLEQDENDKWTGMGNQELLEYFSSYAAVKARHSYGPQGHRGMSVLIFESSAGGYLEAERLHKHFAEQGTDRNAWNSRMVLFHPGGKRQLYGFMAVKEDLDFFNQHSQGKSKLKFEMRSYQEMVVNQIRQMSEDNQQLIYLKNRVVKEQRHSKALEATFGIVSEKLRETMEENRIVKQRTKMQHEQNKEEMDFQEQLFKDQINIIHETRNAKEEDFEKLQQQEREKVKQSIAVPTNTEEYKRRAKEIAKFITVQDKEMEDFVGERDKLIKSHEEKMAAMRRRHWEEEVELEKEFDADLTRLMEKYSPHGPDAEVTADS</sequence>
<keyword evidence="2" id="KW-1185">Reference proteome</keyword>
<dbReference type="Proteomes" id="UP001164539">
    <property type="component" value="Chromosome 7"/>
</dbReference>
<organism evidence="1 2">
    <name type="scientific">Melia azedarach</name>
    <name type="common">Chinaberry tree</name>
    <dbReference type="NCBI Taxonomy" id="155640"/>
    <lineage>
        <taxon>Eukaryota</taxon>
        <taxon>Viridiplantae</taxon>
        <taxon>Streptophyta</taxon>
        <taxon>Embryophyta</taxon>
        <taxon>Tracheophyta</taxon>
        <taxon>Spermatophyta</taxon>
        <taxon>Magnoliopsida</taxon>
        <taxon>eudicotyledons</taxon>
        <taxon>Gunneridae</taxon>
        <taxon>Pentapetalae</taxon>
        <taxon>rosids</taxon>
        <taxon>malvids</taxon>
        <taxon>Sapindales</taxon>
        <taxon>Meliaceae</taxon>
        <taxon>Melia</taxon>
    </lineage>
</organism>
<evidence type="ECO:0000313" key="2">
    <source>
        <dbReference type="Proteomes" id="UP001164539"/>
    </source>
</evidence>
<reference evidence="1 2" key="1">
    <citation type="journal article" date="2023" name="Science">
        <title>Complex scaffold remodeling in plant triterpene biosynthesis.</title>
        <authorList>
            <person name="De La Pena R."/>
            <person name="Hodgson H."/>
            <person name="Liu J.C."/>
            <person name="Stephenson M.J."/>
            <person name="Martin A.C."/>
            <person name="Owen C."/>
            <person name="Harkess A."/>
            <person name="Leebens-Mack J."/>
            <person name="Jimenez L.E."/>
            <person name="Osbourn A."/>
            <person name="Sattely E.S."/>
        </authorList>
    </citation>
    <scope>NUCLEOTIDE SEQUENCE [LARGE SCALE GENOMIC DNA]</scope>
    <source>
        <strain evidence="2">cv. JPN11</strain>
        <tissue evidence="1">Leaf</tissue>
    </source>
</reference>
<dbReference type="EMBL" id="CM051400">
    <property type="protein sequence ID" value="KAJ4715101.1"/>
    <property type="molecule type" value="Genomic_DNA"/>
</dbReference>
<comment type="caution">
    <text evidence="1">The sequence shown here is derived from an EMBL/GenBank/DDBJ whole genome shotgun (WGS) entry which is preliminary data.</text>
</comment>
<gene>
    <name evidence="1" type="ORF">OWV82_013493</name>
</gene>